<dbReference type="Proteomes" id="UP000290572">
    <property type="component" value="Unassembled WGS sequence"/>
</dbReference>
<reference evidence="3 4" key="1">
    <citation type="submission" date="2018-03" db="EMBL/GenBank/DDBJ databases">
        <title>Draft genome sequence of Rohu Carp (Labeo rohita).</title>
        <authorList>
            <person name="Das P."/>
            <person name="Kushwaha B."/>
            <person name="Joshi C.G."/>
            <person name="Kumar D."/>
            <person name="Nagpure N.S."/>
            <person name="Sahoo L."/>
            <person name="Das S.P."/>
            <person name="Bit A."/>
            <person name="Patnaik S."/>
            <person name="Meher P.K."/>
            <person name="Jayasankar P."/>
            <person name="Koringa P.G."/>
            <person name="Patel N.V."/>
            <person name="Hinsu A.T."/>
            <person name="Kumar R."/>
            <person name="Pandey M."/>
            <person name="Agarwal S."/>
            <person name="Srivastava S."/>
            <person name="Singh M."/>
            <person name="Iquebal M.A."/>
            <person name="Jaiswal S."/>
            <person name="Angadi U.B."/>
            <person name="Kumar N."/>
            <person name="Raza M."/>
            <person name="Shah T.M."/>
            <person name="Rai A."/>
            <person name="Jena J.K."/>
        </authorList>
    </citation>
    <scope>NUCLEOTIDE SEQUENCE [LARGE SCALE GENOMIC DNA]</scope>
    <source>
        <strain evidence="3">DASCIFA01</strain>
        <tissue evidence="3">Testis</tissue>
    </source>
</reference>
<gene>
    <name evidence="3" type="ORF">ROHU_029542</name>
</gene>
<dbReference type="AlphaFoldDB" id="A0A498LYM5"/>
<comment type="caution">
    <text evidence="3">The sequence shown here is derived from an EMBL/GenBank/DDBJ whole genome shotgun (WGS) entry which is preliminary data.</text>
</comment>
<proteinExistence type="predicted"/>
<sequence>MTWGLRSVPVEDQKALQRVVLRAQRIIGVELPALEDIYRSRCLVKAISICKDSTHPCHHMFELLPSGQYTVTTRNHKRVTIHRKKDMSHIPERKEQSQSPNTNVNLPLRTGQSISKEIQPYVTFTRDYRRGDFVRSTDLLQELGAAKKKLQATETRLNALETSQQKLMSRLANSEAQIEKVKMENKGRAKHFVVRNFYVDDGLTSVSTSEEAIALFRNTQKMLAESNLRLHKIPSNSKTVMKAFPKKDHAEDLKDLDLGVDSLPVQHSLGLTWNLETDSFNFHVHQEEKPFMRMGVLSTVNSLYDPLGFLAPVVV</sequence>
<dbReference type="EMBL" id="QBIY01013044">
    <property type="protein sequence ID" value="RXN12502.1"/>
    <property type="molecule type" value="Genomic_DNA"/>
</dbReference>
<feature type="compositionally biased region" description="Polar residues" evidence="2">
    <location>
        <begin position="97"/>
        <end position="108"/>
    </location>
</feature>
<dbReference type="PANTHER" id="PTHR47331">
    <property type="entry name" value="PHD-TYPE DOMAIN-CONTAINING PROTEIN"/>
    <property type="match status" value="1"/>
</dbReference>
<protein>
    <submittedName>
        <fullName evidence="3">Uncharacterized protein</fullName>
    </submittedName>
</protein>
<evidence type="ECO:0000313" key="3">
    <source>
        <dbReference type="EMBL" id="RXN12502.1"/>
    </source>
</evidence>
<name>A0A498LYM5_LABRO</name>
<dbReference type="PANTHER" id="PTHR47331:SF6">
    <property type="entry name" value="DOUBLECORTIN DOMAIN-CONTAINING PROTEIN"/>
    <property type="match status" value="1"/>
</dbReference>
<organism evidence="3 4">
    <name type="scientific">Labeo rohita</name>
    <name type="common">Indian major carp</name>
    <name type="synonym">Cyprinus rohita</name>
    <dbReference type="NCBI Taxonomy" id="84645"/>
    <lineage>
        <taxon>Eukaryota</taxon>
        <taxon>Metazoa</taxon>
        <taxon>Chordata</taxon>
        <taxon>Craniata</taxon>
        <taxon>Vertebrata</taxon>
        <taxon>Euteleostomi</taxon>
        <taxon>Actinopterygii</taxon>
        <taxon>Neopterygii</taxon>
        <taxon>Teleostei</taxon>
        <taxon>Ostariophysi</taxon>
        <taxon>Cypriniformes</taxon>
        <taxon>Cyprinidae</taxon>
        <taxon>Labeoninae</taxon>
        <taxon>Labeonini</taxon>
        <taxon>Labeo</taxon>
    </lineage>
</organism>
<dbReference type="STRING" id="84645.A0A498LYM5"/>
<evidence type="ECO:0000256" key="2">
    <source>
        <dbReference type="SAM" id="MobiDB-lite"/>
    </source>
</evidence>
<accession>A0A498LYM5</accession>
<keyword evidence="1" id="KW-0175">Coiled coil</keyword>
<feature type="region of interest" description="Disordered" evidence="2">
    <location>
        <begin position="81"/>
        <end position="108"/>
    </location>
</feature>
<evidence type="ECO:0000256" key="1">
    <source>
        <dbReference type="SAM" id="Coils"/>
    </source>
</evidence>
<feature type="coiled-coil region" evidence="1">
    <location>
        <begin position="143"/>
        <end position="184"/>
    </location>
</feature>
<evidence type="ECO:0000313" key="4">
    <source>
        <dbReference type="Proteomes" id="UP000290572"/>
    </source>
</evidence>
<feature type="compositionally biased region" description="Basic and acidic residues" evidence="2">
    <location>
        <begin position="87"/>
        <end position="96"/>
    </location>
</feature>
<keyword evidence="4" id="KW-1185">Reference proteome</keyword>